<dbReference type="InterPro" id="IPR002885">
    <property type="entry name" value="PPR_rpt"/>
</dbReference>
<dbReference type="AlphaFoldDB" id="A0A367L455"/>
<feature type="region of interest" description="Disordered" evidence="3">
    <location>
        <begin position="615"/>
        <end position="663"/>
    </location>
</feature>
<evidence type="ECO:0000256" key="1">
    <source>
        <dbReference type="ARBA" id="ARBA00022737"/>
    </source>
</evidence>
<evidence type="ECO:0000256" key="2">
    <source>
        <dbReference type="PROSITE-ProRule" id="PRU00708"/>
    </source>
</evidence>
<evidence type="ECO:0000313" key="4">
    <source>
        <dbReference type="EMBL" id="RCI09204.1"/>
    </source>
</evidence>
<evidence type="ECO:0000256" key="3">
    <source>
        <dbReference type="SAM" id="MobiDB-lite"/>
    </source>
</evidence>
<evidence type="ECO:0000313" key="5">
    <source>
        <dbReference type="Proteomes" id="UP000253664"/>
    </source>
</evidence>
<sequence length="773" mass="87912">MAAAHLCRVSAALLSPSRAATSRLSRRTGRRPLSATAEPSEETDAMENLDRYIRQERRIDTASLMNSWKKRQSPVRMKNIPRERLPEMRVLRSLYLQWGFVRHHEKSGKKDYKAWKIQLNRVLRDQGHYSTTWIQQGRFLFELDHVDAMREAWEAEELETRQRIWPDVMLSTLCIRPGKLIQVLDATLDLPAPGYAIHDLLLIIARTFKIVTRATVAQKTAQADEMLGLIIRVFEDLPAGHVPFCQRTFGMLARELPCQQTSELYKLLVKKGCKMHEYTLLQFARKFASEVAHKPKSLDIMLELAERGTDLNKMPMTGVVTLLLHCKEPHRDGPTNRPASPFSPQEALGCLVEAGLAPNVIHVTALLDSLGQQGEVDESIRLALLFSDCGIQLDKKAWVTVVRSAKHSLDVDKFVQSLEVANKAMAPQRDLLNYGLHSVMYFANLESRETARPPPWTVPLFEPMLELYASRFSLVPLQRWFPEPLPLVLAGPPPGRASTSGHVREWRFRKGILPVVEGLFYKGITASSPQLQPDTTTVATMMRAFIRTVKSPMRLMSYFFFFRAQLERRTSAARCLLHDKGSLVHDAFIMAMTERDGLLSPALELFGEMIRENLPTVSGSSEEEQDEEQEDGEWQPEEEEKKKKKKKKKKTEKEKRVPMHPSPSTMTLALILRGLLGRGDRKTAEEIIQVLKELGVDLNLVGWNTLLKGYASMQFMHDTVATLQNLEAAGYRPDVFTFDAFARLHRQQEAIAHMQAIIDRHRSQQQGFGGGWV</sequence>
<dbReference type="PANTHER" id="PTHR47939">
    <property type="entry name" value="MEMBRANE-ASSOCIATED SALT-INDUCIBLE PROTEIN-LIKE"/>
    <property type="match status" value="1"/>
</dbReference>
<evidence type="ECO:0008006" key="6">
    <source>
        <dbReference type="Google" id="ProtNLM"/>
    </source>
</evidence>
<dbReference type="PANTHER" id="PTHR47939:SF13">
    <property type="entry name" value="OS03G0201400 PROTEIN"/>
    <property type="match status" value="1"/>
</dbReference>
<name>A0A367L455_9HYPO</name>
<dbReference type="STRING" id="1330021.A0A367L455"/>
<keyword evidence="1" id="KW-0677">Repeat</keyword>
<feature type="compositionally biased region" description="Acidic residues" evidence="3">
    <location>
        <begin position="621"/>
        <end position="638"/>
    </location>
</feature>
<feature type="region of interest" description="Disordered" evidence="3">
    <location>
        <begin position="18"/>
        <end position="45"/>
    </location>
</feature>
<keyword evidence="5" id="KW-1185">Reference proteome</keyword>
<accession>A0A367L455</accession>
<dbReference type="EMBL" id="LKCN02000016">
    <property type="protein sequence ID" value="RCI09204.1"/>
    <property type="molecule type" value="Genomic_DNA"/>
</dbReference>
<protein>
    <recommendedName>
        <fullName evidence="6">Pentacotripeptide-repeat region of PRORP domain-containing protein</fullName>
    </recommendedName>
</protein>
<proteinExistence type="predicted"/>
<feature type="repeat" description="PPR" evidence="2">
    <location>
        <begin position="699"/>
        <end position="733"/>
    </location>
</feature>
<dbReference type="Proteomes" id="UP000253664">
    <property type="component" value="Unassembled WGS sequence"/>
</dbReference>
<comment type="caution">
    <text evidence="4">The sequence shown here is derived from an EMBL/GenBank/DDBJ whole genome shotgun (WGS) entry which is preliminary data.</text>
</comment>
<dbReference type="OrthoDB" id="185373at2759"/>
<dbReference type="Gene3D" id="1.25.40.10">
    <property type="entry name" value="Tetratricopeptide repeat domain"/>
    <property type="match status" value="2"/>
</dbReference>
<dbReference type="InterPro" id="IPR050667">
    <property type="entry name" value="PPR-containing_protein"/>
</dbReference>
<dbReference type="InterPro" id="IPR011990">
    <property type="entry name" value="TPR-like_helical_dom_sf"/>
</dbReference>
<organism evidence="4 5">
    <name type="scientific">Ophiocordyceps polyrhachis-furcata BCC 54312</name>
    <dbReference type="NCBI Taxonomy" id="1330021"/>
    <lineage>
        <taxon>Eukaryota</taxon>
        <taxon>Fungi</taxon>
        <taxon>Dikarya</taxon>
        <taxon>Ascomycota</taxon>
        <taxon>Pezizomycotina</taxon>
        <taxon>Sordariomycetes</taxon>
        <taxon>Hypocreomycetidae</taxon>
        <taxon>Hypocreales</taxon>
        <taxon>Ophiocordycipitaceae</taxon>
        <taxon>Ophiocordyceps</taxon>
    </lineage>
</organism>
<reference evidence="4 5" key="1">
    <citation type="journal article" date="2015" name="BMC Genomics">
        <title>Insights from the genome of Ophiocordyceps polyrhachis-furcata to pathogenicity and host specificity in insect fungi.</title>
        <authorList>
            <person name="Wichadakul D."/>
            <person name="Kobmoo N."/>
            <person name="Ingsriswang S."/>
            <person name="Tangphatsornruang S."/>
            <person name="Chantasingh D."/>
            <person name="Luangsa-ard J.J."/>
            <person name="Eurwilaichitr L."/>
        </authorList>
    </citation>
    <scope>NUCLEOTIDE SEQUENCE [LARGE SCALE GENOMIC DNA]</scope>
    <source>
        <strain evidence="4 5">BCC 54312</strain>
    </source>
</reference>
<dbReference type="PROSITE" id="PS51375">
    <property type="entry name" value="PPR"/>
    <property type="match status" value="1"/>
</dbReference>
<gene>
    <name evidence="4" type="ORF">L249_1444</name>
</gene>